<keyword evidence="3 7" id="KW-0819">tRNA processing</keyword>
<evidence type="ECO:0000313" key="9">
    <source>
        <dbReference type="EMBL" id="KIP06017.1"/>
    </source>
</evidence>
<keyword evidence="2 7" id="KW-0808">Transferase</keyword>
<proteinExistence type="inferred from homology"/>
<keyword evidence="7" id="KW-0496">Mitochondrion</keyword>
<dbReference type="HOGENOM" id="CLU_023208_4_3_1"/>
<evidence type="ECO:0000256" key="1">
    <source>
        <dbReference type="ARBA" id="ARBA00012156"/>
    </source>
</evidence>
<organism evidence="9 10">
    <name type="scientific">Phlebiopsis gigantea (strain 11061_1 CR5-6)</name>
    <name type="common">White-rot fungus</name>
    <name type="synonym">Peniophora gigantea</name>
    <dbReference type="NCBI Taxonomy" id="745531"/>
    <lineage>
        <taxon>Eukaryota</taxon>
        <taxon>Fungi</taxon>
        <taxon>Dikarya</taxon>
        <taxon>Basidiomycota</taxon>
        <taxon>Agaricomycotina</taxon>
        <taxon>Agaricomycetes</taxon>
        <taxon>Polyporales</taxon>
        <taxon>Phanerochaetaceae</taxon>
        <taxon>Phlebiopsis</taxon>
    </lineage>
</organism>
<dbReference type="SUPFAM" id="SSF53067">
    <property type="entry name" value="Actin-like ATPase domain"/>
    <property type="match status" value="1"/>
</dbReference>
<sequence>MLLALRRCSRTTRLPSLCPWVSRKFTVLALESSADDTCAAVVTSDRQIMSNVVIKQLHRHEVYGGIEPIVAMSEHQKNMPSAIRQALDQAKLEVTDVDGIAFTRGPGMPGCLSVCLNAAKNLACALRKPLIGVHHMQAHALTAILTARSAEEMPIFPFLTLLISGGHTLIVLVLGPQSFRILASTVDEAVGAVIDAAARSVRVKWDGLAPGAALEALARDGLADVHEQDIPAIPRPNLPFPGELKFSFAGLHSWVDRYVLTHDPNTRKRHKTLYLSNPHRVAVARVFQDAAFRMLEDKVVLALKHCDPDTVPIQHVVVSGGVGSNLTFRARLRSALRSAFPDRDIKLICPPPELCTDNAAMIGWASMHRFLAGESDDYAIRHIKKWSIEQLDDLVA</sequence>
<dbReference type="Gene3D" id="3.30.420.40">
    <property type="match status" value="2"/>
</dbReference>
<keyword evidence="5 7" id="KW-0012">Acyltransferase</keyword>
<dbReference type="GO" id="GO:0061711">
    <property type="term" value="F:tRNA N(6)-L-threonylcarbamoyladenine synthase activity"/>
    <property type="evidence" value="ECO:0007669"/>
    <property type="project" value="UniProtKB-EC"/>
</dbReference>
<dbReference type="EMBL" id="KN840528">
    <property type="protein sequence ID" value="KIP06017.1"/>
    <property type="molecule type" value="Genomic_DNA"/>
</dbReference>
<dbReference type="GO" id="GO:0046872">
    <property type="term" value="F:metal ion binding"/>
    <property type="evidence" value="ECO:0007669"/>
    <property type="project" value="UniProtKB-KW"/>
</dbReference>
<dbReference type="OrthoDB" id="10259622at2759"/>
<dbReference type="EC" id="2.3.1.234" evidence="1"/>
<comment type="function">
    <text evidence="7">Required for the formation of a threonylcarbamoyl group on adenosine at position 37 (t(6)A37) in mitochondrial tRNAs that read codons beginning with adenine. Probably involved in the transfer of the threonylcarbamoyl moiety of threonylcarbamoyl-AMP (TC-AMP) to the N6 group of A37. Involved in mitochondrial genome maintenance.</text>
</comment>
<gene>
    <name evidence="9" type="ORF">PHLGIDRAFT_107529</name>
</gene>
<feature type="domain" description="Gcp-like" evidence="8">
    <location>
        <begin position="47"/>
        <end position="364"/>
    </location>
</feature>
<protein>
    <recommendedName>
        <fullName evidence="1">N(6)-L-threonylcarbamoyladenine synthase</fullName>
        <ecNumber evidence="1">2.3.1.234</ecNumber>
    </recommendedName>
</protein>
<dbReference type="FunFam" id="3.30.420.40:FF:000012">
    <property type="entry name" value="tRNA N6-adenosine threonylcarbamoyltransferase"/>
    <property type="match status" value="1"/>
</dbReference>
<keyword evidence="10" id="KW-1185">Reference proteome</keyword>
<comment type="similarity">
    <text evidence="7">Belongs to the KAE1 / TsaD family.</text>
</comment>
<evidence type="ECO:0000313" key="10">
    <source>
        <dbReference type="Proteomes" id="UP000053257"/>
    </source>
</evidence>
<dbReference type="PRINTS" id="PR00789">
    <property type="entry name" value="OSIALOPTASE"/>
</dbReference>
<dbReference type="CDD" id="cd24134">
    <property type="entry name" value="ASKHA_NBD_OSGEPL1_QRI7_euk"/>
    <property type="match status" value="1"/>
</dbReference>
<dbReference type="InterPro" id="IPR043129">
    <property type="entry name" value="ATPase_NBD"/>
</dbReference>
<dbReference type="PANTHER" id="PTHR11735:SF6">
    <property type="entry name" value="TRNA N6-ADENOSINE THREONYLCARBAMOYLTRANSFERASE, MITOCHONDRIAL"/>
    <property type="match status" value="1"/>
</dbReference>
<evidence type="ECO:0000256" key="5">
    <source>
        <dbReference type="ARBA" id="ARBA00023315"/>
    </source>
</evidence>
<dbReference type="InterPro" id="IPR000905">
    <property type="entry name" value="Gcp-like_dom"/>
</dbReference>
<evidence type="ECO:0000256" key="6">
    <source>
        <dbReference type="ARBA" id="ARBA00048117"/>
    </source>
</evidence>
<accession>A0A0C3S672</accession>
<evidence type="ECO:0000256" key="4">
    <source>
        <dbReference type="ARBA" id="ARBA00022723"/>
    </source>
</evidence>
<evidence type="ECO:0000256" key="7">
    <source>
        <dbReference type="HAMAP-Rule" id="MF_03179"/>
    </source>
</evidence>
<dbReference type="InterPro" id="IPR017861">
    <property type="entry name" value="KAE1/TsaD"/>
</dbReference>
<comment type="subunit">
    <text evidence="7">Homodimer.</text>
</comment>
<comment type="cofactor">
    <cofactor evidence="7">
        <name>a divalent metal cation</name>
        <dbReference type="ChEBI" id="CHEBI:60240"/>
    </cofactor>
    <text evidence="7">Binds 1 divalent metal cation per subunit.</text>
</comment>
<dbReference type="AlphaFoldDB" id="A0A0C3S672"/>
<dbReference type="Pfam" id="PF00814">
    <property type="entry name" value="TsaD"/>
    <property type="match status" value="1"/>
</dbReference>
<dbReference type="NCBIfam" id="TIGR00329">
    <property type="entry name" value="gcp_kae1"/>
    <property type="match status" value="1"/>
</dbReference>
<dbReference type="InterPro" id="IPR022450">
    <property type="entry name" value="TsaD"/>
</dbReference>
<dbReference type="HAMAP" id="MF_01445">
    <property type="entry name" value="TsaD"/>
    <property type="match status" value="1"/>
</dbReference>
<comment type="catalytic activity">
    <reaction evidence="6 7">
        <text>L-threonylcarbamoyladenylate + adenosine(37) in tRNA = N(6)-L-threonylcarbamoyladenosine(37) in tRNA + AMP + H(+)</text>
        <dbReference type="Rhea" id="RHEA:37059"/>
        <dbReference type="Rhea" id="RHEA-COMP:10162"/>
        <dbReference type="Rhea" id="RHEA-COMP:10163"/>
        <dbReference type="ChEBI" id="CHEBI:15378"/>
        <dbReference type="ChEBI" id="CHEBI:73682"/>
        <dbReference type="ChEBI" id="CHEBI:74411"/>
        <dbReference type="ChEBI" id="CHEBI:74418"/>
        <dbReference type="ChEBI" id="CHEBI:456215"/>
        <dbReference type="EC" id="2.3.1.234"/>
    </reaction>
</comment>
<name>A0A0C3S672_PHLG1</name>
<comment type="subcellular location">
    <subcellularLocation>
        <location evidence="7">Mitochondrion</location>
    </subcellularLocation>
</comment>
<evidence type="ECO:0000256" key="2">
    <source>
        <dbReference type="ARBA" id="ARBA00022679"/>
    </source>
</evidence>
<reference evidence="9 10" key="1">
    <citation type="journal article" date="2014" name="PLoS Genet.">
        <title>Analysis of the Phlebiopsis gigantea genome, transcriptome and secretome provides insight into its pioneer colonization strategies of wood.</title>
        <authorList>
            <person name="Hori C."/>
            <person name="Ishida T."/>
            <person name="Igarashi K."/>
            <person name="Samejima M."/>
            <person name="Suzuki H."/>
            <person name="Master E."/>
            <person name="Ferreira P."/>
            <person name="Ruiz-Duenas F.J."/>
            <person name="Held B."/>
            <person name="Canessa P."/>
            <person name="Larrondo L.F."/>
            <person name="Schmoll M."/>
            <person name="Druzhinina I.S."/>
            <person name="Kubicek C.P."/>
            <person name="Gaskell J.A."/>
            <person name="Kersten P."/>
            <person name="St John F."/>
            <person name="Glasner J."/>
            <person name="Sabat G."/>
            <person name="Splinter BonDurant S."/>
            <person name="Syed K."/>
            <person name="Yadav J."/>
            <person name="Mgbeahuruike A.C."/>
            <person name="Kovalchuk A."/>
            <person name="Asiegbu F.O."/>
            <person name="Lackner G."/>
            <person name="Hoffmeister D."/>
            <person name="Rencoret J."/>
            <person name="Gutierrez A."/>
            <person name="Sun H."/>
            <person name="Lindquist E."/>
            <person name="Barry K."/>
            <person name="Riley R."/>
            <person name="Grigoriev I.V."/>
            <person name="Henrissat B."/>
            <person name="Kues U."/>
            <person name="Berka R.M."/>
            <person name="Martinez A.T."/>
            <person name="Covert S.F."/>
            <person name="Blanchette R.A."/>
            <person name="Cullen D."/>
        </authorList>
    </citation>
    <scope>NUCLEOTIDE SEQUENCE [LARGE SCALE GENOMIC DNA]</scope>
    <source>
        <strain evidence="9 10">11061_1 CR5-6</strain>
    </source>
</reference>
<evidence type="ECO:0000259" key="8">
    <source>
        <dbReference type="Pfam" id="PF00814"/>
    </source>
</evidence>
<evidence type="ECO:0000256" key="3">
    <source>
        <dbReference type="ARBA" id="ARBA00022694"/>
    </source>
</evidence>
<dbReference type="GO" id="GO:0072670">
    <property type="term" value="P:mitochondrial tRNA threonylcarbamoyladenosine modification"/>
    <property type="evidence" value="ECO:0007669"/>
    <property type="project" value="TreeGrafter"/>
</dbReference>
<dbReference type="Proteomes" id="UP000053257">
    <property type="component" value="Unassembled WGS sequence"/>
</dbReference>
<dbReference type="PANTHER" id="PTHR11735">
    <property type="entry name" value="TRNA N6-ADENOSINE THREONYLCARBAMOYLTRANSFERASE"/>
    <property type="match status" value="1"/>
</dbReference>
<keyword evidence="4 7" id="KW-0479">Metal-binding</keyword>
<dbReference type="GO" id="GO:0005739">
    <property type="term" value="C:mitochondrion"/>
    <property type="evidence" value="ECO:0007669"/>
    <property type="project" value="UniProtKB-SubCell"/>
</dbReference>
<dbReference type="STRING" id="745531.A0A0C3S672"/>